<gene>
    <name evidence="2" type="primary">sunS</name>
    <name evidence="2" type="ORF">NCTC12112_02988</name>
</gene>
<dbReference type="AlphaFoldDB" id="A0AAX2JEI5"/>
<feature type="domain" description="Glycosyltransferase 2-like" evidence="1">
    <location>
        <begin position="4"/>
        <end position="102"/>
    </location>
</feature>
<dbReference type="EC" id="2.4.1.-" evidence="2"/>
<protein>
    <submittedName>
        <fullName evidence="2">SPBc2 prophage-derived glycosyltransferase SunS</fullName>
        <ecNumber evidence="2">2.4.1.-</ecNumber>
    </submittedName>
</protein>
<sequence length="256" mass="29776">MKLSAAIMTFNEERNLERTLKALADICDEIVIVDSGSTDRTKEIAENYKARFIHQPWLGYGKQRNTSIESCNGKWILAVDADEELSPELKQKILEIINGNEDKKVYEINRLSVCFGKQIKHGGWGTSYAVRLFLKTAGRFNDNTVHESFVTQEEVYKIKEDIYHHSYLTLEDYFSKFNRYTTEGALEYYKKGKKASIGQIIFNPMYKFIRMYIIRLGFLDGVEGFLLASTSSMYSMVKYFKLREIYKNGSYINKKN</sequence>
<organism evidence="2 3">
    <name type="scientific">Fusobacterium ulcerans</name>
    <dbReference type="NCBI Taxonomy" id="861"/>
    <lineage>
        <taxon>Bacteria</taxon>
        <taxon>Fusobacteriati</taxon>
        <taxon>Fusobacteriota</taxon>
        <taxon>Fusobacteriia</taxon>
        <taxon>Fusobacteriales</taxon>
        <taxon>Fusobacteriaceae</taxon>
        <taxon>Fusobacterium</taxon>
    </lineage>
</organism>
<dbReference type="PANTHER" id="PTHR43630:SF2">
    <property type="entry name" value="GLYCOSYLTRANSFERASE"/>
    <property type="match status" value="1"/>
</dbReference>
<dbReference type="KEGG" id="ful:C4N20_05505"/>
<evidence type="ECO:0000313" key="2">
    <source>
        <dbReference type="EMBL" id="SQJ15118.1"/>
    </source>
</evidence>
<dbReference type="Pfam" id="PF00535">
    <property type="entry name" value="Glycos_transf_2"/>
    <property type="match status" value="1"/>
</dbReference>
<reference evidence="2 3" key="1">
    <citation type="submission" date="2018-06" db="EMBL/GenBank/DDBJ databases">
        <authorList>
            <consortium name="Pathogen Informatics"/>
            <person name="Doyle S."/>
        </authorList>
    </citation>
    <scope>NUCLEOTIDE SEQUENCE [LARGE SCALE GENOMIC DNA]</scope>
    <source>
        <strain evidence="2 3">NCTC12112</strain>
    </source>
</reference>
<dbReference type="SUPFAM" id="SSF53448">
    <property type="entry name" value="Nucleotide-diphospho-sugar transferases"/>
    <property type="match status" value="1"/>
</dbReference>
<evidence type="ECO:0000313" key="3">
    <source>
        <dbReference type="Proteomes" id="UP000249008"/>
    </source>
</evidence>
<dbReference type="PANTHER" id="PTHR43630">
    <property type="entry name" value="POLY-BETA-1,6-N-ACETYL-D-GLUCOSAMINE SYNTHASE"/>
    <property type="match status" value="1"/>
</dbReference>
<dbReference type="InterPro" id="IPR029044">
    <property type="entry name" value="Nucleotide-diphossugar_trans"/>
</dbReference>
<dbReference type="EMBL" id="LS483487">
    <property type="protein sequence ID" value="SQJ15118.1"/>
    <property type="molecule type" value="Genomic_DNA"/>
</dbReference>
<dbReference type="Gene3D" id="3.90.550.10">
    <property type="entry name" value="Spore Coat Polysaccharide Biosynthesis Protein SpsA, Chain A"/>
    <property type="match status" value="1"/>
</dbReference>
<dbReference type="CDD" id="cd02511">
    <property type="entry name" value="Beta4Glucosyltransferase"/>
    <property type="match status" value="1"/>
</dbReference>
<dbReference type="GeneID" id="78454254"/>
<proteinExistence type="predicted"/>
<name>A0AAX2JEI5_9FUSO</name>
<keyword evidence="2" id="KW-0808">Transferase</keyword>
<dbReference type="GO" id="GO:0016757">
    <property type="term" value="F:glycosyltransferase activity"/>
    <property type="evidence" value="ECO:0007669"/>
    <property type="project" value="UniProtKB-KW"/>
</dbReference>
<dbReference type="RefSeq" id="WP_005979746.1">
    <property type="nucleotide sequence ID" value="NZ_CABKNW010000004.1"/>
</dbReference>
<accession>A0AAX2JEI5</accession>
<evidence type="ECO:0000259" key="1">
    <source>
        <dbReference type="Pfam" id="PF00535"/>
    </source>
</evidence>
<dbReference type="Proteomes" id="UP000249008">
    <property type="component" value="Chromosome 1"/>
</dbReference>
<dbReference type="InterPro" id="IPR001173">
    <property type="entry name" value="Glyco_trans_2-like"/>
</dbReference>
<keyword evidence="2" id="KW-0328">Glycosyltransferase</keyword>